<dbReference type="OrthoDB" id="198977at2759"/>
<dbReference type="EMBL" id="KL596771">
    <property type="protein sequence ID" value="KER25602.1"/>
    <property type="molecule type" value="Genomic_DNA"/>
</dbReference>
<evidence type="ECO:0000313" key="2">
    <source>
        <dbReference type="EMBL" id="KER25602.1"/>
    </source>
</evidence>
<dbReference type="AlphaFoldDB" id="A0A074ZII2"/>
<dbReference type="GeneID" id="20321136"/>
<sequence>MVHDQATRYQHVQPGPAAYDSVYREALDYLNGAVLQLSSSPNLLSTQRTARELQKTAEYLAQLRLEDELFSQASPKWREKFAEREIVTQKQALLRIKEKLTDPGGQFLPRYRTNMDHGNAHCNTEQCATAELARPHGQDEGIGWTDTSIRAAHEWAERELVGLNTELEPLAEAAKKRIRQYSDEMDITNRYGGYRRNMGYMKKRNPEDLKALENTLDTSIGPPMAPRWHLGPEWIRAEAVGTQNYMAPGDDADCHVDRAQFMERYKLPQDKIKAAGIEASFPGRSEYQDEYLTPTFVETGMVSVLPPATHRSTFEQPVGVRGRGSMVGIDPVQVQLKGYGVNPTPNYLAAFDGAVPMSREVEPFPVSETKDSYRWPEKSKPKDVFLSME</sequence>
<dbReference type="KEGG" id="ovi:T265_06957"/>
<dbReference type="Proteomes" id="UP000054324">
    <property type="component" value="Unassembled WGS sequence"/>
</dbReference>
<proteinExistence type="predicted"/>
<keyword evidence="3" id="KW-1185">Reference proteome</keyword>
<name>A0A074ZII2_OPIVI</name>
<accession>A0A074ZII2</accession>
<gene>
    <name evidence="2" type="ORF">T265_06957</name>
</gene>
<organism evidence="2 3">
    <name type="scientific">Opisthorchis viverrini</name>
    <name type="common">Southeast Asian liver fluke</name>
    <dbReference type="NCBI Taxonomy" id="6198"/>
    <lineage>
        <taxon>Eukaryota</taxon>
        <taxon>Metazoa</taxon>
        <taxon>Spiralia</taxon>
        <taxon>Lophotrochozoa</taxon>
        <taxon>Platyhelminthes</taxon>
        <taxon>Trematoda</taxon>
        <taxon>Digenea</taxon>
        <taxon>Opisthorchiida</taxon>
        <taxon>Opisthorchiata</taxon>
        <taxon>Opisthorchiidae</taxon>
        <taxon>Opisthorchis</taxon>
    </lineage>
</organism>
<evidence type="ECO:0000256" key="1">
    <source>
        <dbReference type="SAM" id="MobiDB-lite"/>
    </source>
</evidence>
<reference evidence="2 3" key="1">
    <citation type="submission" date="2013-11" db="EMBL/GenBank/DDBJ databases">
        <title>Opisthorchis viverrini - life in the bile duct.</title>
        <authorList>
            <person name="Young N.D."/>
            <person name="Nagarajan N."/>
            <person name="Lin S.J."/>
            <person name="Korhonen P.K."/>
            <person name="Jex A.R."/>
            <person name="Hall R.S."/>
            <person name="Safavi-Hemami H."/>
            <person name="Kaewkong W."/>
            <person name="Bertrand D."/>
            <person name="Gao S."/>
            <person name="Seet Q."/>
            <person name="Wongkham S."/>
            <person name="Teh B.T."/>
            <person name="Wongkham C."/>
            <person name="Intapan P.M."/>
            <person name="Maleewong W."/>
            <person name="Yang X."/>
            <person name="Hu M."/>
            <person name="Wang Z."/>
            <person name="Hofmann A."/>
            <person name="Sternberg P.W."/>
            <person name="Tan P."/>
            <person name="Wang J."/>
            <person name="Gasser R.B."/>
        </authorList>
    </citation>
    <scope>NUCLEOTIDE SEQUENCE [LARGE SCALE GENOMIC DNA]</scope>
</reference>
<feature type="compositionally biased region" description="Basic and acidic residues" evidence="1">
    <location>
        <begin position="368"/>
        <end position="383"/>
    </location>
</feature>
<dbReference type="CTD" id="20321136"/>
<dbReference type="RefSeq" id="XP_009170627.1">
    <property type="nucleotide sequence ID" value="XM_009172363.1"/>
</dbReference>
<feature type="region of interest" description="Disordered" evidence="1">
    <location>
        <begin position="364"/>
        <end position="389"/>
    </location>
</feature>
<protein>
    <submittedName>
        <fullName evidence="2">Uncharacterized protein</fullName>
    </submittedName>
</protein>
<evidence type="ECO:0000313" key="3">
    <source>
        <dbReference type="Proteomes" id="UP000054324"/>
    </source>
</evidence>